<evidence type="ECO:0000256" key="1">
    <source>
        <dbReference type="ARBA" id="ARBA00004141"/>
    </source>
</evidence>
<evidence type="ECO:0000256" key="5">
    <source>
        <dbReference type="ARBA" id="ARBA00023136"/>
    </source>
</evidence>
<evidence type="ECO:0000256" key="2">
    <source>
        <dbReference type="ARBA" id="ARBA00006939"/>
    </source>
</evidence>
<comment type="similarity">
    <text evidence="2">Belongs to the ZIP transporter (TC 2.A.5) family.</text>
</comment>
<dbReference type="WBParaSite" id="DME_0000120301-mRNA-1">
    <property type="protein sequence ID" value="DME_0000120301-mRNA-1"/>
    <property type="gene ID" value="DME_0000120301"/>
</dbReference>
<accession>A0A0N4U3A4</accession>
<keyword evidence="9" id="KW-1185">Reference proteome</keyword>
<dbReference type="Proteomes" id="UP000038040">
    <property type="component" value="Unplaced"/>
</dbReference>
<evidence type="ECO:0000256" key="6">
    <source>
        <dbReference type="SAM" id="Phobius"/>
    </source>
</evidence>
<proteinExistence type="inferred from homology"/>
<sequence>MLAMHQKDRTHSIITIPELIENEETARDIEGLKADIELTDISNAVARRAPEKGINVSVRVVDKAIVHREDLEVASVVYMIIFGSSANNFIDGMSNGVAFGKSLFRGLSIGIACIAQQFPQELGMLAILTKTGLGMKRTLLLNLIPGFLSYFGFMIGATLGRSFDRSDQFVFAVSSGMYLYVLLGTLIPEMRESTNELIKEDIKKSLIATLEQIIGLVVGVLFMLFMALYGEFIHV</sequence>
<gene>
    <name evidence="7" type="ORF">DME_LOCUS5563</name>
</gene>
<comment type="subcellular location">
    <subcellularLocation>
        <location evidence="1">Membrane</location>
        <topology evidence="1">Multi-pass membrane protein</topology>
    </subcellularLocation>
</comment>
<dbReference type="PANTHER" id="PTHR12191:SF32">
    <property type="entry name" value="ZRT (ZRT), IRT- (IRT-) LIKE PROTEIN TRANSPORTER"/>
    <property type="match status" value="1"/>
</dbReference>
<dbReference type="AlphaFoldDB" id="A0A0N4U3A4"/>
<evidence type="ECO:0000313" key="9">
    <source>
        <dbReference type="Proteomes" id="UP000274756"/>
    </source>
</evidence>
<dbReference type="Pfam" id="PF02535">
    <property type="entry name" value="Zip"/>
    <property type="match status" value="1"/>
</dbReference>
<evidence type="ECO:0000313" key="8">
    <source>
        <dbReference type="Proteomes" id="UP000038040"/>
    </source>
</evidence>
<dbReference type="GO" id="GO:0005385">
    <property type="term" value="F:zinc ion transmembrane transporter activity"/>
    <property type="evidence" value="ECO:0007669"/>
    <property type="project" value="TreeGrafter"/>
</dbReference>
<evidence type="ECO:0000256" key="4">
    <source>
        <dbReference type="ARBA" id="ARBA00022989"/>
    </source>
</evidence>
<name>A0A0N4U3A4_DRAME</name>
<reference evidence="7 9" key="2">
    <citation type="submission" date="2018-11" db="EMBL/GenBank/DDBJ databases">
        <authorList>
            <consortium name="Pathogen Informatics"/>
        </authorList>
    </citation>
    <scope>NUCLEOTIDE SEQUENCE [LARGE SCALE GENOMIC DNA]</scope>
</reference>
<protein>
    <submittedName>
        <fullName evidence="10">MFS domain-containing protein</fullName>
    </submittedName>
</protein>
<reference evidence="10" key="1">
    <citation type="submission" date="2017-02" db="UniProtKB">
        <authorList>
            <consortium name="WormBaseParasite"/>
        </authorList>
    </citation>
    <scope>IDENTIFICATION</scope>
</reference>
<feature type="transmembrane region" description="Helical" evidence="6">
    <location>
        <begin position="208"/>
        <end position="229"/>
    </location>
</feature>
<dbReference type="STRING" id="318479.A0A0N4U3A4"/>
<organism evidence="8 10">
    <name type="scientific">Dracunculus medinensis</name>
    <name type="common">Guinea worm</name>
    <dbReference type="NCBI Taxonomy" id="318479"/>
    <lineage>
        <taxon>Eukaryota</taxon>
        <taxon>Metazoa</taxon>
        <taxon>Ecdysozoa</taxon>
        <taxon>Nematoda</taxon>
        <taxon>Chromadorea</taxon>
        <taxon>Rhabditida</taxon>
        <taxon>Spirurina</taxon>
        <taxon>Dracunculoidea</taxon>
        <taxon>Dracunculidae</taxon>
        <taxon>Dracunculus</taxon>
    </lineage>
</organism>
<dbReference type="EMBL" id="UYYG01001152">
    <property type="protein sequence ID" value="VDN55590.1"/>
    <property type="molecule type" value="Genomic_DNA"/>
</dbReference>
<dbReference type="GO" id="GO:0071578">
    <property type="term" value="P:zinc ion import across plasma membrane"/>
    <property type="evidence" value="ECO:0007669"/>
    <property type="project" value="TreeGrafter"/>
</dbReference>
<dbReference type="GO" id="GO:0005886">
    <property type="term" value="C:plasma membrane"/>
    <property type="evidence" value="ECO:0007669"/>
    <property type="project" value="TreeGrafter"/>
</dbReference>
<dbReference type="InterPro" id="IPR003689">
    <property type="entry name" value="ZIP"/>
</dbReference>
<keyword evidence="4 6" id="KW-1133">Transmembrane helix</keyword>
<dbReference type="OrthoDB" id="200954at2759"/>
<dbReference type="InterPro" id="IPR050799">
    <property type="entry name" value="ZIP_Transporter"/>
</dbReference>
<dbReference type="GO" id="GO:0030003">
    <property type="term" value="P:intracellular monoatomic cation homeostasis"/>
    <property type="evidence" value="ECO:0007669"/>
    <property type="project" value="TreeGrafter"/>
</dbReference>
<feature type="transmembrane region" description="Helical" evidence="6">
    <location>
        <begin position="139"/>
        <end position="157"/>
    </location>
</feature>
<dbReference type="PANTHER" id="PTHR12191">
    <property type="entry name" value="SOLUTE CARRIER FAMILY 39"/>
    <property type="match status" value="1"/>
</dbReference>
<evidence type="ECO:0000313" key="10">
    <source>
        <dbReference type="WBParaSite" id="DME_0000120301-mRNA-1"/>
    </source>
</evidence>
<feature type="transmembrane region" description="Helical" evidence="6">
    <location>
        <begin position="169"/>
        <end position="187"/>
    </location>
</feature>
<dbReference type="GO" id="GO:0140410">
    <property type="term" value="F:monoatomic cation:bicarbonate symporter activity"/>
    <property type="evidence" value="ECO:0007669"/>
    <property type="project" value="TreeGrafter"/>
</dbReference>
<keyword evidence="3 6" id="KW-0812">Transmembrane</keyword>
<dbReference type="Proteomes" id="UP000274756">
    <property type="component" value="Unassembled WGS sequence"/>
</dbReference>
<evidence type="ECO:0000256" key="3">
    <source>
        <dbReference type="ARBA" id="ARBA00022692"/>
    </source>
</evidence>
<evidence type="ECO:0000313" key="7">
    <source>
        <dbReference type="EMBL" id="VDN55590.1"/>
    </source>
</evidence>
<keyword evidence="5 6" id="KW-0472">Membrane</keyword>